<dbReference type="InterPro" id="IPR001633">
    <property type="entry name" value="EAL_dom"/>
</dbReference>
<evidence type="ECO:0000256" key="1">
    <source>
        <dbReference type="SAM" id="Phobius"/>
    </source>
</evidence>
<sequence>MKHLIASIPDIPDLLRLRLAGTLVLGLLVALLAMAGTFRPIDNAAEQLTFSLFERPASGQVQIIEMDAASMAAINRWPWPRDHYARVLEQLDAAGVRSISFDVDFSSSSEPAQDAALGEAISASNAPVALPTFGQSAGFREARQLDALPIAVLREHAHLASVSVAPDPDGFVRRMQLGTVTGSVARPSIAAFVAGRAGSVNQSFPIDFAINPGAIARHSFIAVERGEFDPAGLKGKDVIIGATAIELGDRYAVPHHGVLPGVVIQALAAETLVDAVPIYGSWPAPLLVAALLAFLIGSATGRRVVAVRFALAGCLAALLWLVARLFASTWFEIVPALVLLVLAAGLRLVILTAREAQRQHRIDPESGLPNKLALDTRADTGDQRYFVAAQIDDFDALQLAVGKESFGDLLRRLVERLQVTGCAGSIYRLDNRTLVWSTPLDLAEIEPLLAGLRAVMRSPFEVAGRRLGVALTFGVAPVDLIEAAANAAHAASLAKRSGKPWRLHSADEGETATQQFSLMGELDDALREGHIGVVYQPKLNLVTERIDAVEALVRWNHPVRGMLPPDSFIPLIEEHNRIDDLTIAVLAQALEDMRIWCLRGLVIGVAVNISAGLLASESFANRVLALVSRTGAPAHRLTFEVTESAQFEDTGMAVAMLDRFRESGIRISMDDYGTGQSTLNYLKLLPISELKIDRMFVQHAHIDQGDAMLVRSTVQLAHEMGLKVVAEGIEDAACLAFLRTISCDYAQGYFIGRPLGAQDLADRVAEQSALAA</sequence>
<dbReference type="InterPro" id="IPR050706">
    <property type="entry name" value="Cyclic-di-GMP_PDE-like"/>
</dbReference>
<dbReference type="Pfam" id="PF00563">
    <property type="entry name" value="EAL"/>
    <property type="match status" value="1"/>
</dbReference>
<dbReference type="Gene3D" id="3.30.70.270">
    <property type="match status" value="1"/>
</dbReference>
<evidence type="ECO:0000313" key="4">
    <source>
        <dbReference type="Proteomes" id="UP000184391"/>
    </source>
</evidence>
<keyword evidence="1" id="KW-1133">Transmembrane helix</keyword>
<dbReference type="SUPFAM" id="SSF141868">
    <property type="entry name" value="EAL domain-like"/>
    <property type="match status" value="1"/>
</dbReference>
<dbReference type="Proteomes" id="UP000184391">
    <property type="component" value="Unassembled WGS sequence"/>
</dbReference>
<dbReference type="AlphaFoldDB" id="A0A1M7S405"/>
<feature type="transmembrane region" description="Helical" evidence="1">
    <location>
        <begin position="333"/>
        <end position="353"/>
    </location>
</feature>
<evidence type="ECO:0000313" key="3">
    <source>
        <dbReference type="EMBL" id="SHN53186.1"/>
    </source>
</evidence>
<dbReference type="SMART" id="SM01080">
    <property type="entry name" value="CHASE2"/>
    <property type="match status" value="1"/>
</dbReference>
<dbReference type="CDD" id="cd01948">
    <property type="entry name" value="EAL"/>
    <property type="match status" value="1"/>
</dbReference>
<dbReference type="Gene3D" id="3.20.20.450">
    <property type="entry name" value="EAL domain"/>
    <property type="match status" value="1"/>
</dbReference>
<feature type="transmembrane region" description="Helical" evidence="1">
    <location>
        <begin position="596"/>
        <end position="615"/>
    </location>
</feature>
<organism evidence="3 4">
    <name type="scientific">Erythrobacter sanguineus</name>
    <dbReference type="NCBI Taxonomy" id="198312"/>
    <lineage>
        <taxon>Bacteria</taxon>
        <taxon>Pseudomonadati</taxon>
        <taxon>Pseudomonadota</taxon>
        <taxon>Alphaproteobacteria</taxon>
        <taxon>Sphingomonadales</taxon>
        <taxon>Erythrobacteraceae</taxon>
        <taxon>Erythrobacter/Porphyrobacter group</taxon>
        <taxon>Erythrobacter</taxon>
    </lineage>
</organism>
<keyword evidence="1" id="KW-0472">Membrane</keyword>
<dbReference type="OrthoDB" id="7462471at2"/>
<reference evidence="4" key="1">
    <citation type="submission" date="2016-12" db="EMBL/GenBank/DDBJ databases">
        <authorList>
            <person name="Varghese N."/>
            <person name="Submissions S."/>
        </authorList>
    </citation>
    <scope>NUCLEOTIDE SEQUENCE [LARGE SCALE GENOMIC DNA]</scope>
    <source>
        <strain evidence="4">DSM 11032</strain>
    </source>
</reference>
<keyword evidence="1" id="KW-0812">Transmembrane</keyword>
<dbReference type="STRING" id="198312.SAMN02745193_00955"/>
<dbReference type="InterPro" id="IPR043128">
    <property type="entry name" value="Rev_trsase/Diguanyl_cyclase"/>
</dbReference>
<keyword evidence="4" id="KW-1185">Reference proteome</keyword>
<name>A0A1M7S405_9SPHN</name>
<dbReference type="EMBL" id="FRDF01000004">
    <property type="protein sequence ID" value="SHN53186.1"/>
    <property type="molecule type" value="Genomic_DNA"/>
</dbReference>
<dbReference type="RefSeq" id="WP_072673506.1">
    <property type="nucleotide sequence ID" value="NZ_FRDF01000004.1"/>
</dbReference>
<feature type="transmembrane region" description="Helical" evidence="1">
    <location>
        <begin position="279"/>
        <end position="297"/>
    </location>
</feature>
<evidence type="ECO:0000259" key="2">
    <source>
        <dbReference type="PROSITE" id="PS50883"/>
    </source>
</evidence>
<dbReference type="GO" id="GO:0071111">
    <property type="term" value="F:cyclic-guanylate-specific phosphodiesterase activity"/>
    <property type="evidence" value="ECO:0007669"/>
    <property type="project" value="InterPro"/>
</dbReference>
<dbReference type="InterPro" id="IPR007890">
    <property type="entry name" value="CHASE2"/>
</dbReference>
<accession>A0A1M7S405</accession>
<feature type="transmembrane region" description="Helical" evidence="1">
    <location>
        <begin position="309"/>
        <end position="327"/>
    </location>
</feature>
<dbReference type="InterPro" id="IPR035919">
    <property type="entry name" value="EAL_sf"/>
</dbReference>
<dbReference type="Pfam" id="PF05226">
    <property type="entry name" value="CHASE2"/>
    <property type="match status" value="1"/>
</dbReference>
<dbReference type="PANTHER" id="PTHR33121">
    <property type="entry name" value="CYCLIC DI-GMP PHOSPHODIESTERASE PDEF"/>
    <property type="match status" value="1"/>
</dbReference>
<dbReference type="PROSITE" id="PS50883">
    <property type="entry name" value="EAL"/>
    <property type="match status" value="1"/>
</dbReference>
<dbReference type="SMART" id="SM00052">
    <property type="entry name" value="EAL"/>
    <property type="match status" value="1"/>
</dbReference>
<dbReference type="PANTHER" id="PTHR33121:SF70">
    <property type="entry name" value="SIGNALING PROTEIN YKOW"/>
    <property type="match status" value="1"/>
</dbReference>
<protein>
    <submittedName>
        <fullName evidence="3">EAL domain, c-di-GMP-specific phosphodiesterase class I (Or its enzymatically inactive variant)</fullName>
    </submittedName>
</protein>
<gene>
    <name evidence="3" type="ORF">SAMN02745193_00955</name>
</gene>
<feature type="domain" description="EAL" evidence="2">
    <location>
        <begin position="515"/>
        <end position="768"/>
    </location>
</feature>
<proteinExistence type="predicted"/>